<gene>
    <name evidence="9" type="ORF">HPG69_015160</name>
</gene>
<evidence type="ECO:0000256" key="4">
    <source>
        <dbReference type="ARBA" id="ARBA00023163"/>
    </source>
</evidence>
<keyword evidence="4" id="KW-0804">Transcription</keyword>
<organism evidence="9 10">
    <name type="scientific">Diceros bicornis minor</name>
    <name type="common">South-central black rhinoceros</name>
    <dbReference type="NCBI Taxonomy" id="77932"/>
    <lineage>
        <taxon>Eukaryota</taxon>
        <taxon>Metazoa</taxon>
        <taxon>Chordata</taxon>
        <taxon>Craniata</taxon>
        <taxon>Vertebrata</taxon>
        <taxon>Euteleostomi</taxon>
        <taxon>Mammalia</taxon>
        <taxon>Eutheria</taxon>
        <taxon>Laurasiatheria</taxon>
        <taxon>Perissodactyla</taxon>
        <taxon>Rhinocerotidae</taxon>
        <taxon>Diceros</taxon>
    </lineage>
</organism>
<dbReference type="InterPro" id="IPR036390">
    <property type="entry name" value="WH_DNA-bd_sf"/>
</dbReference>
<keyword evidence="3 5" id="KW-0238">DNA-binding</keyword>
<dbReference type="PANTHER" id="PTHR11849:SF165">
    <property type="entry name" value="ETS DOMAIN-CONTAINING TRANSCRIPTION FACTOR ERF-LIKE"/>
    <property type="match status" value="1"/>
</dbReference>
<dbReference type="Proteomes" id="UP000551758">
    <property type="component" value="Unassembled WGS sequence"/>
</dbReference>
<dbReference type="GO" id="GO:0000981">
    <property type="term" value="F:DNA-binding transcription factor activity, RNA polymerase II-specific"/>
    <property type="evidence" value="ECO:0007669"/>
    <property type="project" value="TreeGrafter"/>
</dbReference>
<evidence type="ECO:0000256" key="5">
    <source>
        <dbReference type="RuleBase" id="RU004019"/>
    </source>
</evidence>
<dbReference type="Pfam" id="PF00178">
    <property type="entry name" value="Ets"/>
    <property type="match status" value="1"/>
</dbReference>
<evidence type="ECO:0000259" key="8">
    <source>
        <dbReference type="PROSITE" id="PS50061"/>
    </source>
</evidence>
<feature type="domain" description="ETS" evidence="8">
    <location>
        <begin position="12"/>
        <end position="83"/>
    </location>
</feature>
<feature type="non-terminal residue" evidence="9">
    <location>
        <position position="1"/>
    </location>
</feature>
<feature type="region of interest" description="Disordered" evidence="6">
    <location>
        <begin position="150"/>
        <end position="186"/>
    </location>
</feature>
<dbReference type="EMBL" id="JACDTQ010000370">
    <property type="protein sequence ID" value="KAF5928554.1"/>
    <property type="molecule type" value="Genomic_DNA"/>
</dbReference>
<evidence type="ECO:0000313" key="10">
    <source>
        <dbReference type="Proteomes" id="UP000551758"/>
    </source>
</evidence>
<keyword evidence="7" id="KW-1133">Transmembrane helix</keyword>
<dbReference type="Gene3D" id="1.10.10.10">
    <property type="entry name" value="Winged helix-like DNA-binding domain superfamily/Winged helix DNA-binding domain"/>
    <property type="match status" value="1"/>
</dbReference>
<dbReference type="PROSITE" id="PS50061">
    <property type="entry name" value="ETS_DOMAIN_3"/>
    <property type="match status" value="1"/>
</dbReference>
<evidence type="ECO:0000256" key="2">
    <source>
        <dbReference type="ARBA" id="ARBA00023015"/>
    </source>
</evidence>
<evidence type="ECO:0000256" key="3">
    <source>
        <dbReference type="ARBA" id="ARBA00023125"/>
    </source>
</evidence>
<evidence type="ECO:0000256" key="7">
    <source>
        <dbReference type="SAM" id="Phobius"/>
    </source>
</evidence>
<dbReference type="PANTHER" id="PTHR11849">
    <property type="entry name" value="ETS"/>
    <property type="match status" value="1"/>
</dbReference>
<sequence>YKLESSPGLRQTQLWRFILELWLKEEYQGVTTWQGDCGKFIIKDPDEVAWLWGMLNLAGPCTIITTNYVLHKTKGKQFTYKFNFNKLVLVNYPFIHLGAPEAPPVQSSGRHFRFPPSTPSKVLSPTPPASSLSSFSLLSTVVARHLSRGSVSDCSNGMSELEEPLGEESRAHCQPLQRSVSSTDHC</sequence>
<keyword evidence="2" id="KW-0805">Transcription regulation</keyword>
<evidence type="ECO:0000313" key="9">
    <source>
        <dbReference type="EMBL" id="KAF5928554.1"/>
    </source>
</evidence>
<dbReference type="InterPro" id="IPR000418">
    <property type="entry name" value="Ets_dom"/>
</dbReference>
<keyword evidence="7" id="KW-0472">Membrane</keyword>
<evidence type="ECO:0000256" key="6">
    <source>
        <dbReference type="SAM" id="MobiDB-lite"/>
    </source>
</evidence>
<comment type="similarity">
    <text evidence="1 5">Belongs to the ETS family.</text>
</comment>
<keyword evidence="5" id="KW-0539">Nucleus</keyword>
<dbReference type="GO" id="GO:0030154">
    <property type="term" value="P:cell differentiation"/>
    <property type="evidence" value="ECO:0007669"/>
    <property type="project" value="TreeGrafter"/>
</dbReference>
<dbReference type="GO" id="GO:0043565">
    <property type="term" value="F:sequence-specific DNA binding"/>
    <property type="evidence" value="ECO:0007669"/>
    <property type="project" value="InterPro"/>
</dbReference>
<feature type="transmembrane region" description="Helical" evidence="7">
    <location>
        <begin position="49"/>
        <end position="70"/>
    </location>
</feature>
<comment type="subcellular location">
    <subcellularLocation>
        <location evidence="5">Nucleus</location>
    </subcellularLocation>
</comment>
<dbReference type="GO" id="GO:0005634">
    <property type="term" value="C:nucleus"/>
    <property type="evidence" value="ECO:0007669"/>
    <property type="project" value="TreeGrafter"/>
</dbReference>
<reference evidence="9 10" key="1">
    <citation type="journal article" date="2020" name="Mol. Biol. Evol.">
        <title>Interspecific Gene Flow and the Evolution of Specialization in Black and White Rhinoceros.</title>
        <authorList>
            <person name="Moodley Y."/>
            <person name="Westbury M.V."/>
            <person name="Russo I.M."/>
            <person name="Gopalakrishnan S."/>
            <person name="Rakotoarivelo A."/>
            <person name="Olsen R.A."/>
            <person name="Prost S."/>
            <person name="Tunstall T."/>
            <person name="Ryder O.A."/>
            <person name="Dalen L."/>
            <person name="Bruford M.W."/>
        </authorList>
    </citation>
    <scope>NUCLEOTIDE SEQUENCE [LARGE SCALE GENOMIC DNA]</scope>
    <source>
        <strain evidence="9">SBR-YM</strain>
        <tissue evidence="9">Skin</tissue>
    </source>
</reference>
<dbReference type="InterPro" id="IPR036388">
    <property type="entry name" value="WH-like_DNA-bd_sf"/>
</dbReference>
<keyword evidence="10" id="KW-1185">Reference proteome</keyword>
<proteinExistence type="inferred from homology"/>
<feature type="compositionally biased region" description="Polar residues" evidence="6">
    <location>
        <begin position="176"/>
        <end position="186"/>
    </location>
</feature>
<dbReference type="SMART" id="SM00413">
    <property type="entry name" value="ETS"/>
    <property type="match status" value="1"/>
</dbReference>
<dbReference type="PRINTS" id="PR00454">
    <property type="entry name" value="ETSDOMAIN"/>
</dbReference>
<dbReference type="InterPro" id="IPR046328">
    <property type="entry name" value="ETS_fam"/>
</dbReference>
<keyword evidence="7" id="KW-0812">Transmembrane</keyword>
<name>A0A7J7FLP5_DICBM</name>
<protein>
    <recommendedName>
        <fullName evidence="8">ETS domain-containing protein</fullName>
    </recommendedName>
</protein>
<evidence type="ECO:0000256" key="1">
    <source>
        <dbReference type="ARBA" id="ARBA00005562"/>
    </source>
</evidence>
<comment type="caution">
    <text evidence="9">The sequence shown here is derived from an EMBL/GenBank/DDBJ whole genome shotgun (WGS) entry which is preliminary data.</text>
</comment>
<dbReference type="AlphaFoldDB" id="A0A7J7FLP5"/>
<accession>A0A7J7FLP5</accession>
<dbReference type="SUPFAM" id="SSF46785">
    <property type="entry name" value="Winged helix' DNA-binding domain"/>
    <property type="match status" value="1"/>
</dbReference>